<comment type="caution">
    <text evidence="1">The sequence shown here is derived from an EMBL/GenBank/DDBJ whole genome shotgun (WGS) entry which is preliminary data.</text>
</comment>
<organism evidence="1 2">
    <name type="scientific">Bacteroides reticulotermitis JCM 10512</name>
    <dbReference type="NCBI Taxonomy" id="1445607"/>
    <lineage>
        <taxon>Bacteria</taxon>
        <taxon>Pseudomonadati</taxon>
        <taxon>Bacteroidota</taxon>
        <taxon>Bacteroidia</taxon>
        <taxon>Bacteroidales</taxon>
        <taxon>Bacteroidaceae</taxon>
        <taxon>Bacteroides</taxon>
    </lineage>
</organism>
<sequence>MDRLPGPFDSNARGKRVKWRGLSVKCPGQTDQTTGHPKRSPNYLVHKQLGLIIYA</sequence>
<gene>
    <name evidence="1" type="ORF">JCM10512_4767</name>
</gene>
<accession>W4V0C9</accession>
<dbReference type="Proteomes" id="UP000019131">
    <property type="component" value="Unassembled WGS sequence"/>
</dbReference>
<keyword evidence="2" id="KW-1185">Reference proteome</keyword>
<dbReference type="AlphaFoldDB" id="W4V0C9"/>
<dbReference type="EMBL" id="BAIV01000040">
    <property type="protein sequence ID" value="GAE86268.1"/>
    <property type="molecule type" value="Genomic_DNA"/>
</dbReference>
<evidence type="ECO:0000313" key="2">
    <source>
        <dbReference type="Proteomes" id="UP000019131"/>
    </source>
</evidence>
<protein>
    <submittedName>
        <fullName evidence="1">Uncharacterized protein</fullName>
    </submittedName>
</protein>
<proteinExistence type="predicted"/>
<evidence type="ECO:0000313" key="1">
    <source>
        <dbReference type="EMBL" id="GAE86268.1"/>
    </source>
</evidence>
<name>W4V0C9_9BACE</name>
<reference evidence="1 2" key="1">
    <citation type="journal article" date="2014" name="Genome Announc.">
        <title>Draft Genome Sequence of Bacteroides reticulotermitis Strain JCM 10512T, Isolated from the Gut of a Termite.</title>
        <authorList>
            <person name="Yuki M."/>
            <person name="Oshima K."/>
            <person name="Suda W."/>
            <person name="Sakamoto M."/>
            <person name="Iida T."/>
            <person name="Hattori M."/>
            <person name="Ohkuma M."/>
        </authorList>
    </citation>
    <scope>NUCLEOTIDE SEQUENCE [LARGE SCALE GENOMIC DNA]</scope>
    <source>
        <strain evidence="1 2">JCM 10512</strain>
    </source>
</reference>